<proteinExistence type="predicted"/>
<dbReference type="RefSeq" id="WP_164453287.1">
    <property type="nucleotide sequence ID" value="NZ_JAAIJQ010000035.1"/>
</dbReference>
<dbReference type="Proteomes" id="UP000483379">
    <property type="component" value="Unassembled WGS sequence"/>
</dbReference>
<reference evidence="2 3" key="1">
    <citation type="submission" date="2020-02" db="EMBL/GenBank/DDBJ databases">
        <title>Genome sequences of Thiorhodococcus mannitoliphagus and Thiorhodococcus minor, purple sulfur photosynthetic bacteria in the gammaproteobacterial family, Chromatiaceae.</title>
        <authorList>
            <person name="Aviles F.A."/>
            <person name="Meyer T.E."/>
            <person name="Kyndt J.A."/>
        </authorList>
    </citation>
    <scope>NUCLEOTIDE SEQUENCE [LARGE SCALE GENOMIC DNA]</scope>
    <source>
        <strain evidence="2 3">DSM 11518</strain>
    </source>
</reference>
<dbReference type="AlphaFoldDB" id="A0A6M0K0G0"/>
<keyword evidence="1" id="KW-0472">Membrane</keyword>
<comment type="caution">
    <text evidence="2">The sequence shown here is derived from an EMBL/GenBank/DDBJ whole genome shotgun (WGS) entry which is preliminary data.</text>
</comment>
<sequence length="390" mass="42378">MDRALFLRLLASMLGGTIVTLAALSAVYRFTDVANPPSIVRAASALQLVEGEGQKTAEALEVTKSSPGRPVVVQAAVRPFQAERFLRFRWSVQGLSPQQELRLIWATSASGARPIVRRVTEREAGAAAVDLSAEARWAGEITAIGLVVLGPLHQPLVFSRFLLEPKPPTLSDIRSEIAADWTSKEGWTGHSINFEYSGRPNRGIPPVSQVALWLAISAALYLAMARPWRAPQGLAPYLVMILIGWGILDLHGMSALWGRLQETTVLYAGKDASERAAAGPDARFYPFLQAVRERISPSAARLFILSAEPDAYLAAKSRFHLFPVNSYATVAIDRSTGVGPGDYLLILGAPNHAEYDRQRERLILGDLRLAADLELMAPGLGSLFHIKAEG</sequence>
<keyword evidence="1" id="KW-1133">Transmembrane helix</keyword>
<name>A0A6M0K0G0_9GAMM</name>
<evidence type="ECO:0000313" key="3">
    <source>
        <dbReference type="Proteomes" id="UP000483379"/>
    </source>
</evidence>
<protein>
    <submittedName>
        <fullName evidence="2">Uncharacterized protein</fullName>
    </submittedName>
</protein>
<evidence type="ECO:0000313" key="2">
    <source>
        <dbReference type="EMBL" id="NEV62821.1"/>
    </source>
</evidence>
<evidence type="ECO:0000256" key="1">
    <source>
        <dbReference type="SAM" id="Phobius"/>
    </source>
</evidence>
<keyword evidence="3" id="KW-1185">Reference proteome</keyword>
<feature type="transmembrane region" description="Helical" evidence="1">
    <location>
        <begin position="6"/>
        <end position="28"/>
    </location>
</feature>
<accession>A0A6M0K0G0</accession>
<dbReference type="EMBL" id="JAAIJQ010000035">
    <property type="protein sequence ID" value="NEV62821.1"/>
    <property type="molecule type" value="Genomic_DNA"/>
</dbReference>
<keyword evidence="1" id="KW-0812">Transmembrane</keyword>
<gene>
    <name evidence="2" type="ORF">G3446_13125</name>
</gene>
<organism evidence="2 3">
    <name type="scientific">Thiorhodococcus minor</name>
    <dbReference type="NCBI Taxonomy" id="57489"/>
    <lineage>
        <taxon>Bacteria</taxon>
        <taxon>Pseudomonadati</taxon>
        <taxon>Pseudomonadota</taxon>
        <taxon>Gammaproteobacteria</taxon>
        <taxon>Chromatiales</taxon>
        <taxon>Chromatiaceae</taxon>
        <taxon>Thiorhodococcus</taxon>
    </lineage>
</organism>